<reference evidence="1 2" key="1">
    <citation type="submission" date="2018-08" db="EMBL/GenBank/DDBJ databases">
        <title>Bacillus chawlae sp. nov., Bacillus glennii sp. nov., and Bacillus saganii sp. nov. Isolated from the Vehicle Assembly Building at Kennedy Space Center where the Viking Spacecraft were Assembled.</title>
        <authorList>
            <person name="Seuylemezian A."/>
            <person name="Vaishampayan P."/>
        </authorList>
    </citation>
    <scope>NUCLEOTIDE SEQUENCE [LARGE SCALE GENOMIC DNA]</scope>
    <source>
        <strain evidence="1 2">V47-23a</strain>
    </source>
</reference>
<dbReference type="Proteomes" id="UP000264541">
    <property type="component" value="Unassembled WGS sequence"/>
</dbReference>
<gene>
    <name evidence="1" type="ORF">D0469_12575</name>
</gene>
<dbReference type="EMBL" id="QVTE01000035">
    <property type="protein sequence ID" value="RFU68099.1"/>
    <property type="molecule type" value="Genomic_DNA"/>
</dbReference>
<keyword evidence="2" id="KW-1185">Reference proteome</keyword>
<evidence type="ECO:0000313" key="2">
    <source>
        <dbReference type="Proteomes" id="UP000264541"/>
    </source>
</evidence>
<protein>
    <submittedName>
        <fullName evidence="1">DUF2164 domain-containing protein</fullName>
    </submittedName>
</protein>
<name>A0A372LM36_9BACI</name>
<sequence>MLYIKFPRDHKEHIVRSIQEYFYRQNGEEIGELAAEEFLDFAIKEIGPFIYNGAVKDAKSIIDEKMMNLEEDLSSLERPIRR</sequence>
<dbReference type="InterPro" id="IPR018680">
    <property type="entry name" value="DUF2164"/>
</dbReference>
<dbReference type="AlphaFoldDB" id="A0A372LM36"/>
<evidence type="ECO:0000313" key="1">
    <source>
        <dbReference type="EMBL" id="RFU68099.1"/>
    </source>
</evidence>
<organism evidence="1 2">
    <name type="scientific">Peribacillus saganii</name>
    <dbReference type="NCBI Taxonomy" id="2303992"/>
    <lineage>
        <taxon>Bacteria</taxon>
        <taxon>Bacillati</taxon>
        <taxon>Bacillota</taxon>
        <taxon>Bacilli</taxon>
        <taxon>Bacillales</taxon>
        <taxon>Bacillaceae</taxon>
        <taxon>Peribacillus</taxon>
    </lineage>
</organism>
<comment type="caution">
    <text evidence="1">The sequence shown here is derived from an EMBL/GenBank/DDBJ whole genome shotgun (WGS) entry which is preliminary data.</text>
</comment>
<proteinExistence type="predicted"/>
<dbReference type="OrthoDB" id="573733at2"/>
<accession>A0A372LM36</accession>
<dbReference type="Pfam" id="PF09932">
    <property type="entry name" value="DUF2164"/>
    <property type="match status" value="1"/>
</dbReference>